<dbReference type="SUPFAM" id="SSF49785">
    <property type="entry name" value="Galactose-binding domain-like"/>
    <property type="match status" value="1"/>
</dbReference>
<dbReference type="Gene3D" id="2.60.120.260">
    <property type="entry name" value="Galactose-binding domain-like"/>
    <property type="match status" value="1"/>
</dbReference>
<evidence type="ECO:0000313" key="2">
    <source>
        <dbReference type="EMBL" id="SVE64793.1"/>
    </source>
</evidence>
<dbReference type="PANTHER" id="PTHR45713">
    <property type="entry name" value="FTP DOMAIN-CONTAINING PROTEIN"/>
    <property type="match status" value="1"/>
</dbReference>
<dbReference type="PANTHER" id="PTHR45713:SF6">
    <property type="entry name" value="F5_8 TYPE C DOMAIN-CONTAINING PROTEIN"/>
    <property type="match status" value="1"/>
</dbReference>
<accession>A0A383F807</accession>
<organism evidence="2">
    <name type="scientific">marine metagenome</name>
    <dbReference type="NCBI Taxonomy" id="408172"/>
    <lineage>
        <taxon>unclassified sequences</taxon>
        <taxon>metagenomes</taxon>
        <taxon>ecological metagenomes</taxon>
    </lineage>
</organism>
<dbReference type="Gene3D" id="2.60.120.430">
    <property type="entry name" value="Galactose-binding lectin"/>
    <property type="match status" value="1"/>
</dbReference>
<sequence length="227" mass="23853">SIRPNDANGANFIPNWCAADSGAVAALGFDPNGPMASALSSIRWDSDSFASPFDIELAVPDGDYYLNLFFLECCCDNRHYSISVEGELVYDDVHRLDFDPGPNIGRYSFPDVSVTDGSLSISLVGIPGGDVNAVISALELLPGGFDPCDDPANPDFGQCASNVQCAIDGPNKALGKPATQSSEGWGGAPGRAVDGNTNGQWAGASVTHTNGENAWWEVDLLDTYDIG</sequence>
<dbReference type="EMBL" id="UINC01232013">
    <property type="protein sequence ID" value="SVE64793.1"/>
    <property type="molecule type" value="Genomic_DNA"/>
</dbReference>
<dbReference type="AlphaFoldDB" id="A0A383F807"/>
<reference evidence="2" key="1">
    <citation type="submission" date="2018-05" db="EMBL/GenBank/DDBJ databases">
        <authorList>
            <person name="Lanie J.A."/>
            <person name="Ng W.-L."/>
            <person name="Kazmierczak K.M."/>
            <person name="Andrzejewski T.M."/>
            <person name="Davidsen T.M."/>
            <person name="Wayne K.J."/>
            <person name="Tettelin H."/>
            <person name="Glass J.I."/>
            <person name="Rusch D."/>
            <person name="Podicherti R."/>
            <person name="Tsui H.-C.T."/>
            <person name="Winkler M.E."/>
        </authorList>
    </citation>
    <scope>NUCLEOTIDE SEQUENCE</scope>
</reference>
<evidence type="ECO:0000259" key="1">
    <source>
        <dbReference type="PROSITE" id="PS50022"/>
    </source>
</evidence>
<name>A0A383F807_9ZZZZ</name>
<dbReference type="InterPro" id="IPR051941">
    <property type="entry name" value="BG_Antigen-Binding_Lectin"/>
</dbReference>
<proteinExistence type="predicted"/>
<dbReference type="InterPro" id="IPR000421">
    <property type="entry name" value="FA58C"/>
</dbReference>
<dbReference type="InterPro" id="IPR008979">
    <property type="entry name" value="Galactose-bd-like_sf"/>
</dbReference>
<feature type="domain" description="F5/8 type C" evidence="1">
    <location>
        <begin position="151"/>
        <end position="227"/>
    </location>
</feature>
<feature type="non-terminal residue" evidence="2">
    <location>
        <position position="227"/>
    </location>
</feature>
<gene>
    <name evidence="2" type="ORF">METZ01_LOCUS517647</name>
</gene>
<protein>
    <recommendedName>
        <fullName evidence="1">F5/8 type C domain-containing protein</fullName>
    </recommendedName>
</protein>
<dbReference type="PROSITE" id="PS50022">
    <property type="entry name" value="FA58C_3"/>
    <property type="match status" value="1"/>
</dbReference>
<feature type="non-terminal residue" evidence="2">
    <location>
        <position position="1"/>
    </location>
</feature>